<dbReference type="MEROPS" id="S45.004"/>
<dbReference type="Gene3D" id="2.30.120.10">
    <property type="match status" value="1"/>
</dbReference>
<feature type="active site" description="Nucleophile" evidence="5">
    <location>
        <position position="230"/>
    </location>
</feature>
<dbReference type="SUPFAM" id="SSF56235">
    <property type="entry name" value="N-terminal nucleophile aminohydrolases (Ntn hydrolases)"/>
    <property type="match status" value="1"/>
</dbReference>
<evidence type="ECO:0000256" key="3">
    <source>
        <dbReference type="ARBA" id="ARBA00022801"/>
    </source>
</evidence>
<evidence type="ECO:0000313" key="7">
    <source>
        <dbReference type="Proteomes" id="UP000011682"/>
    </source>
</evidence>
<dbReference type="PANTHER" id="PTHR34218">
    <property type="entry name" value="PEPTIDASE S45 PENICILLIN AMIDASE"/>
    <property type="match status" value="1"/>
</dbReference>
<dbReference type="InterPro" id="IPR043147">
    <property type="entry name" value="Penicillin_amidase_A-knob"/>
</dbReference>
<dbReference type="InterPro" id="IPR014395">
    <property type="entry name" value="Pen/GL7ACA/AHL_acylase"/>
</dbReference>
<dbReference type="PANTHER" id="PTHR34218:SF3">
    <property type="entry name" value="ACYL-HOMOSERINE LACTONE ACYLASE PVDQ"/>
    <property type="match status" value="1"/>
</dbReference>
<organism evidence="6 7">
    <name type="scientific">Cystobacter fuscus (strain ATCC 25194 / DSM 2262 / NBRC 100088 / M29)</name>
    <dbReference type="NCBI Taxonomy" id="1242864"/>
    <lineage>
        <taxon>Bacteria</taxon>
        <taxon>Pseudomonadati</taxon>
        <taxon>Myxococcota</taxon>
        <taxon>Myxococcia</taxon>
        <taxon>Myxococcales</taxon>
        <taxon>Cystobacterineae</taxon>
        <taxon>Archangiaceae</taxon>
        <taxon>Cystobacter</taxon>
    </lineage>
</organism>
<dbReference type="PIRSF" id="PIRSF001227">
    <property type="entry name" value="Pen_acylase"/>
    <property type="match status" value="1"/>
</dbReference>
<name>S9PCD4_CYSF2</name>
<proteinExistence type="inferred from homology"/>
<dbReference type="InterPro" id="IPR002692">
    <property type="entry name" value="S45"/>
</dbReference>
<gene>
    <name evidence="6" type="ORF">D187_002691</name>
</gene>
<dbReference type="InterPro" id="IPR043146">
    <property type="entry name" value="Penicillin_amidase_N_B-knob"/>
</dbReference>
<evidence type="ECO:0000256" key="1">
    <source>
        <dbReference type="ARBA" id="ARBA00006586"/>
    </source>
</evidence>
<keyword evidence="3" id="KW-0378">Hydrolase</keyword>
<dbReference type="Gene3D" id="3.60.20.10">
    <property type="entry name" value="Glutamine Phosphoribosylpyrophosphate, subunit 1, domain 1"/>
    <property type="match status" value="1"/>
</dbReference>
<keyword evidence="7" id="KW-1185">Reference proteome</keyword>
<dbReference type="CDD" id="cd01936">
    <property type="entry name" value="Ntn_CA"/>
    <property type="match status" value="1"/>
</dbReference>
<accession>S9PCD4</accession>
<keyword evidence="2" id="KW-0732">Signal</keyword>
<dbReference type="GO" id="GO:0017000">
    <property type="term" value="P:antibiotic biosynthetic process"/>
    <property type="evidence" value="ECO:0007669"/>
    <property type="project" value="InterPro"/>
</dbReference>
<comment type="similarity">
    <text evidence="1">Belongs to the peptidase S45 family.</text>
</comment>
<evidence type="ECO:0000256" key="4">
    <source>
        <dbReference type="ARBA" id="ARBA00023145"/>
    </source>
</evidence>
<dbReference type="Gene3D" id="1.10.439.10">
    <property type="entry name" value="Penicillin Amidohydrolase, domain 1"/>
    <property type="match status" value="1"/>
</dbReference>
<dbReference type="OrthoDB" id="5522621at2"/>
<dbReference type="InterPro" id="IPR023343">
    <property type="entry name" value="Penicillin_amidase_dom1"/>
</dbReference>
<dbReference type="eggNOG" id="COG2366">
    <property type="taxonomic scope" value="Bacteria"/>
</dbReference>
<dbReference type="AlphaFoldDB" id="S9PCD4"/>
<dbReference type="InterPro" id="IPR029055">
    <property type="entry name" value="Ntn_hydrolases_N"/>
</dbReference>
<dbReference type="GO" id="GO:0016811">
    <property type="term" value="F:hydrolase activity, acting on carbon-nitrogen (but not peptide) bonds, in linear amides"/>
    <property type="evidence" value="ECO:0007669"/>
    <property type="project" value="InterPro"/>
</dbReference>
<sequence length="826" mass="89475">MCPPPSSGCSMSETNRFTPRATRWLSVLALLLATGCEDPPEPPPEPQPPAPRYQATIYRTEYGVPHIRADNLAGVAFGQGHAFAQDQACGLAEAVLRLRGEQARYRGPEFVGIDIAHRLLDPLGRAEQLLPQQPQPVRDLLGGFVAGYNHYLARVGPANVPGWCHGAPWVAPITETELMAHHLTLGMLASSLQLLPGIAAAQPPGTTTPSQTPPPALNSLAIAKGKDFGSNGWALGRERTRSGRGMLVANPHFPWEGELRLWESHLSVPGMLDVYGASLLGFPGILIGFNPNVAWTHTFSSGQRFNLYLLPLVPGKPTRYYYGNEEREMVAKAITVKVLQPDGSLVDVTRTAYSSHYGPILSLEGLEWNPQFAISYRDANRDNGSMVAQYLAMAQADSLQALQQAHATYQSLPWVNTISVDRQGHTWFTDSSRTPNLSTKSLTRWQEQVGAGDTPAALVYQSSGAVLLDGSDPSNEWLVEAGAGQPGVIPFARSPQLSRNDFVFNSNDSHWLTHPAAPLEGFSPLQGIERTPQMPRTRMNLTLLTEVREGGASGADGKFTQPELKEAILGNRAFTAELLREELAARCQAHPSATVEGQTVDLTRACATLAGWEGRFDLGSTGAVLWREFLGTFSFSQTFDAGALFATPFDPAHPLTTPAGLRPAPATGEDPLLTRLGRAVRILEQANLALDVPLGQVQNAPRGGKRIPLHGGRDIEGTANIVGRNGSMLSMEPRAPQGTVINRSTNLTTQGYVISMGTSFLMALEYTENGVRAEGLLSYGESEDAQSPHYSDQTELFSAKQWRPMRTDWQDIIDHAGSSVETISLP</sequence>
<evidence type="ECO:0000313" key="6">
    <source>
        <dbReference type="EMBL" id="EPX59947.1"/>
    </source>
</evidence>
<protein>
    <recommendedName>
        <fullName evidence="8">Aculeacin A acylase</fullName>
    </recommendedName>
</protein>
<evidence type="ECO:0008006" key="8">
    <source>
        <dbReference type="Google" id="ProtNLM"/>
    </source>
</evidence>
<reference evidence="6" key="1">
    <citation type="submission" date="2013-05" db="EMBL/GenBank/DDBJ databases">
        <title>Genome assembly of Cystobacter fuscus DSM 2262.</title>
        <authorList>
            <person name="Sharma G."/>
            <person name="Khatri I."/>
            <person name="Kaur C."/>
            <person name="Mayilraj S."/>
            <person name="Subramanian S."/>
        </authorList>
    </citation>
    <scope>NUCLEOTIDE SEQUENCE [LARGE SCALE GENOMIC DNA]</scope>
    <source>
        <strain evidence="6">DSM 2262</strain>
    </source>
</reference>
<dbReference type="Gene3D" id="1.10.1400.10">
    <property type="match status" value="1"/>
</dbReference>
<dbReference type="EMBL" id="ANAH02000015">
    <property type="protein sequence ID" value="EPX59947.1"/>
    <property type="molecule type" value="Genomic_DNA"/>
</dbReference>
<evidence type="ECO:0000256" key="5">
    <source>
        <dbReference type="PIRSR" id="PIRSR001227-1"/>
    </source>
</evidence>
<evidence type="ECO:0000256" key="2">
    <source>
        <dbReference type="ARBA" id="ARBA00022729"/>
    </source>
</evidence>
<dbReference type="Proteomes" id="UP000011682">
    <property type="component" value="Unassembled WGS sequence"/>
</dbReference>
<comment type="caution">
    <text evidence="6">The sequence shown here is derived from an EMBL/GenBank/DDBJ whole genome shotgun (WGS) entry which is preliminary data.</text>
</comment>
<keyword evidence="4" id="KW-0865">Zymogen</keyword>
<dbReference type="Pfam" id="PF01804">
    <property type="entry name" value="Penicil_amidase"/>
    <property type="match status" value="1"/>
</dbReference>